<proteinExistence type="predicted"/>
<sequence length="388" mass="46031">MQTEIIFEQNDVFIHGQFDSTIFGKIQILKTNSNYDSEFVWMPDPPKTEIKEEKIEIEIEIEKENEKEQNTNEQETEKEKEQEKEKEKEKEKEVQKKEEEEKEKTQQTKNSLSGIIKRKIIDLTSFEILALNENESCMILNDTNSIDYPPFNFLSKEGLSDLLNFLLGEMLIRKSTKNENLYYPNKPKPKKSNWGSIFKKKIANMMEVIEKERNKVRVKTFTEEEHLKLLEYFQDIRINTVKAMKKNQVNIEIFDQSVLNSLLDKDGKIIDENLFKAIVMFKPIEKTIRPIIWKYILGFYKFDSTSEENEMISQQGEKKYDIIKNQWQTFDEVQIANNKKFQKTVTQIDKDITRTDRKVSIFQDENSEGIQILRRILISHGIYNFDLG</sequence>
<gene>
    <name evidence="3" type="ORF">M0813_22505</name>
</gene>
<evidence type="ECO:0000256" key="1">
    <source>
        <dbReference type="SAM" id="MobiDB-lite"/>
    </source>
</evidence>
<dbReference type="InterPro" id="IPR035969">
    <property type="entry name" value="Rab-GAP_TBC_sf"/>
</dbReference>
<reference evidence="3" key="1">
    <citation type="submission" date="2022-08" db="EMBL/GenBank/DDBJ databases">
        <title>Novel sulfate-reducing endosymbionts in the free-living metamonad Anaeramoeba.</title>
        <authorList>
            <person name="Jerlstrom-Hultqvist J."/>
            <person name="Cepicka I."/>
            <person name="Gallot-Lavallee L."/>
            <person name="Salas-Leiva D."/>
            <person name="Curtis B.A."/>
            <person name="Zahonova K."/>
            <person name="Pipaliya S."/>
            <person name="Dacks J."/>
            <person name="Roger A.J."/>
        </authorList>
    </citation>
    <scope>NUCLEOTIDE SEQUENCE</scope>
    <source>
        <strain evidence="3">Schooner1</strain>
    </source>
</reference>
<dbReference type="InterPro" id="IPR000195">
    <property type="entry name" value="Rab-GAP-TBC_dom"/>
</dbReference>
<comment type="caution">
    <text evidence="3">The sequence shown here is derived from an EMBL/GenBank/DDBJ whole genome shotgun (WGS) entry which is preliminary data.</text>
</comment>
<name>A0ABQ8YCS6_9EUKA</name>
<dbReference type="Gene3D" id="1.10.8.270">
    <property type="entry name" value="putative rabgap domain of human tbc1 domain family member 14 like domains"/>
    <property type="match status" value="1"/>
</dbReference>
<organism evidence="3 4">
    <name type="scientific">Anaeramoeba flamelloides</name>
    <dbReference type="NCBI Taxonomy" id="1746091"/>
    <lineage>
        <taxon>Eukaryota</taxon>
        <taxon>Metamonada</taxon>
        <taxon>Anaeramoebidae</taxon>
        <taxon>Anaeramoeba</taxon>
    </lineage>
</organism>
<dbReference type="EMBL" id="JAOAOG010000175">
    <property type="protein sequence ID" value="KAJ6242367.1"/>
    <property type="molecule type" value="Genomic_DNA"/>
</dbReference>
<evidence type="ECO:0000259" key="2">
    <source>
        <dbReference type="PROSITE" id="PS50086"/>
    </source>
</evidence>
<feature type="region of interest" description="Disordered" evidence="1">
    <location>
        <begin position="61"/>
        <end position="109"/>
    </location>
</feature>
<keyword evidence="4" id="KW-1185">Reference proteome</keyword>
<evidence type="ECO:0000313" key="4">
    <source>
        <dbReference type="Proteomes" id="UP001150062"/>
    </source>
</evidence>
<dbReference type="Proteomes" id="UP001150062">
    <property type="component" value="Unassembled WGS sequence"/>
</dbReference>
<feature type="compositionally biased region" description="Basic and acidic residues" evidence="1">
    <location>
        <begin position="61"/>
        <end position="106"/>
    </location>
</feature>
<dbReference type="SUPFAM" id="SSF47923">
    <property type="entry name" value="Ypt/Rab-GAP domain of gyp1p"/>
    <property type="match status" value="1"/>
</dbReference>
<feature type="domain" description="Rab-GAP TBC" evidence="2">
    <location>
        <begin position="283"/>
        <end position="388"/>
    </location>
</feature>
<dbReference type="Pfam" id="PF00566">
    <property type="entry name" value="RabGAP-TBC"/>
    <property type="match status" value="1"/>
</dbReference>
<accession>A0ABQ8YCS6</accession>
<protein>
    <submittedName>
        <fullName evidence="3">Rabgap/tbc domain-containing protein</fullName>
    </submittedName>
</protein>
<evidence type="ECO:0000313" key="3">
    <source>
        <dbReference type="EMBL" id="KAJ6242367.1"/>
    </source>
</evidence>
<dbReference type="PROSITE" id="PS50086">
    <property type="entry name" value="TBC_RABGAP"/>
    <property type="match status" value="1"/>
</dbReference>